<dbReference type="EMBL" id="GBBL01000042">
    <property type="protein sequence ID" value="JAC27278.1"/>
    <property type="molecule type" value="mRNA"/>
</dbReference>
<accession>A0A023G2L5</accession>
<feature type="chain" id="PRO_5001521562" evidence="2">
    <location>
        <begin position="27"/>
        <end position="219"/>
    </location>
</feature>
<evidence type="ECO:0000256" key="1">
    <source>
        <dbReference type="SAM" id="MobiDB-lite"/>
    </source>
</evidence>
<reference evidence="3" key="1">
    <citation type="submission" date="2014-03" db="EMBL/GenBank/DDBJ databases">
        <title>The sialotranscriptome of Amblyomma triste, Amblyomma parvum and Amblyomma cajennense ticks, uncovered by 454-based RNA-seq.</title>
        <authorList>
            <person name="Garcia G.R."/>
            <person name="Gardinassi L.G."/>
            <person name="Ribeiro J.M."/>
            <person name="Anatrielo E."/>
            <person name="Ferreira B.R."/>
            <person name="Moreira H.N."/>
            <person name="Mafra C."/>
            <person name="Olegario M.M."/>
            <person name="Szabo P.J."/>
            <person name="Miranda-Santos I.K."/>
            <person name="Maruyama S.R."/>
        </authorList>
    </citation>
    <scope>NUCLEOTIDE SEQUENCE</scope>
    <source>
        <strain evidence="3">Araguapaz</strain>
        <tissue evidence="3">Salivary glands</tissue>
    </source>
</reference>
<proteinExistence type="evidence at transcript level"/>
<feature type="signal peptide" evidence="2">
    <location>
        <begin position="1"/>
        <end position="26"/>
    </location>
</feature>
<evidence type="ECO:0000313" key="3">
    <source>
        <dbReference type="EMBL" id="JAC27278.1"/>
    </source>
</evidence>
<name>A0A023G2L5_AMBPA</name>
<keyword evidence="2" id="KW-0732">Signal</keyword>
<feature type="region of interest" description="Disordered" evidence="1">
    <location>
        <begin position="125"/>
        <end position="219"/>
    </location>
</feature>
<dbReference type="AlphaFoldDB" id="A0A023G2L5"/>
<protein>
    <submittedName>
        <fullName evidence="3">Putative secreted mucin</fullName>
    </submittedName>
</protein>
<evidence type="ECO:0000256" key="2">
    <source>
        <dbReference type="SAM" id="SignalP"/>
    </source>
</evidence>
<feature type="compositionally biased region" description="Basic residues" evidence="1">
    <location>
        <begin position="169"/>
        <end position="182"/>
    </location>
</feature>
<sequence>MPRASFSLAFFSWLASAIWWVSLTLATFLPPEMENGLTPRGFLTVSVSTGTNRELPPPPPVLVPCLGLVSGVETTRPSSSSSSSMGGKDSILVAQAAALVVRRTRPAERRLFVVVFGRVPSCASARLGHSVPSAGRQTPPPARDSAANSQPRFSRKKKIQKNKESTITRRNRLTHSCCRRRLREPPGRARNTGATPRQGDDDRDARLGPPSTPAPRAAT</sequence>
<organism evidence="3">
    <name type="scientific">Amblyomma parvum</name>
    <name type="common">South American tick</name>
    <dbReference type="NCBI Taxonomy" id="251391"/>
    <lineage>
        <taxon>Eukaryota</taxon>
        <taxon>Metazoa</taxon>
        <taxon>Ecdysozoa</taxon>
        <taxon>Arthropoda</taxon>
        <taxon>Chelicerata</taxon>
        <taxon>Arachnida</taxon>
        <taxon>Acari</taxon>
        <taxon>Parasitiformes</taxon>
        <taxon>Ixodida</taxon>
        <taxon>Ixodoidea</taxon>
        <taxon>Ixodidae</taxon>
        <taxon>Amblyomminae</taxon>
        <taxon>Amblyomma</taxon>
    </lineage>
</organism>